<gene>
    <name evidence="3" type="ORF">IZO911_LOCUS4726</name>
    <name evidence="4" type="ORF">KXQ929_LOCUS21847</name>
</gene>
<evidence type="ECO:0000256" key="1">
    <source>
        <dbReference type="ARBA" id="ARBA00007847"/>
    </source>
</evidence>
<protein>
    <recommendedName>
        <fullName evidence="6">Aspartate racemase</fullName>
    </recommendedName>
</protein>
<evidence type="ECO:0000313" key="3">
    <source>
        <dbReference type="EMBL" id="CAF0761208.1"/>
    </source>
</evidence>
<dbReference type="InterPro" id="IPR015942">
    <property type="entry name" value="Asp/Glu/hydantoin_racemase"/>
</dbReference>
<dbReference type="NCBIfam" id="TIGR00035">
    <property type="entry name" value="asp_race"/>
    <property type="match status" value="1"/>
</dbReference>
<comment type="similarity">
    <text evidence="1">Belongs to the aspartate/glutamate racemases family.</text>
</comment>
<dbReference type="PROSITE" id="PS00924">
    <property type="entry name" value="ASP_GLU_RACEMASE_2"/>
    <property type="match status" value="1"/>
</dbReference>
<sequence length="255" mass="29256">MDSKMKQQRICGLLGGLSFVSTLVYYNSINEIVSEAMVDHSSRIHMVSLDIFHQTIFLENGEWSRSIDYILEGIHELMKTNIDFLVICSNTAHIAVPRITQCYPNLVLLHISDAVAFAIKQKEIKKIPQVGFLGTKMTMKMDSCVVDRLLQHGLEIVLPNEEDIKQVHHIIAWELYVNTVTKESKQTYQEIIRRLYDEHHIEGVVLGCTEIPLLIKQHDIQYIPLFDSTQLHAQLAADYQLGRCDIQTFLPSNNH</sequence>
<evidence type="ECO:0008006" key="6">
    <source>
        <dbReference type="Google" id="ProtNLM"/>
    </source>
</evidence>
<dbReference type="Pfam" id="PF01177">
    <property type="entry name" value="Asp_Glu_race"/>
    <property type="match status" value="1"/>
</dbReference>
<dbReference type="EMBL" id="CAJOBB010001630">
    <property type="protein sequence ID" value="CAF3882764.1"/>
    <property type="molecule type" value="Genomic_DNA"/>
</dbReference>
<proteinExistence type="inferred from homology"/>
<keyword evidence="2" id="KW-0413">Isomerase</keyword>
<organism evidence="3 5">
    <name type="scientific">Adineta steineri</name>
    <dbReference type="NCBI Taxonomy" id="433720"/>
    <lineage>
        <taxon>Eukaryota</taxon>
        <taxon>Metazoa</taxon>
        <taxon>Spiralia</taxon>
        <taxon>Gnathifera</taxon>
        <taxon>Rotifera</taxon>
        <taxon>Eurotatoria</taxon>
        <taxon>Bdelloidea</taxon>
        <taxon>Adinetida</taxon>
        <taxon>Adinetidae</taxon>
        <taxon>Adineta</taxon>
    </lineage>
</organism>
<accession>A0A813Q2Z8</accession>
<dbReference type="AlphaFoldDB" id="A0A813Q2Z8"/>
<dbReference type="GO" id="GO:0047661">
    <property type="term" value="F:amino-acid racemase activity"/>
    <property type="evidence" value="ECO:0007669"/>
    <property type="project" value="InterPro"/>
</dbReference>
<evidence type="ECO:0000256" key="2">
    <source>
        <dbReference type="ARBA" id="ARBA00023235"/>
    </source>
</evidence>
<dbReference type="SUPFAM" id="SSF53681">
    <property type="entry name" value="Aspartate/glutamate racemase"/>
    <property type="match status" value="2"/>
</dbReference>
<dbReference type="InterPro" id="IPR033134">
    <property type="entry name" value="Asp/Glu_racemase_AS_2"/>
</dbReference>
<dbReference type="InterPro" id="IPR001920">
    <property type="entry name" value="Asp/Glu_race"/>
</dbReference>
<dbReference type="EMBL" id="CAJNOE010000027">
    <property type="protein sequence ID" value="CAF0761208.1"/>
    <property type="molecule type" value="Genomic_DNA"/>
</dbReference>
<name>A0A813Q2Z8_9BILA</name>
<dbReference type="InterPro" id="IPR004380">
    <property type="entry name" value="Asp_race"/>
</dbReference>
<dbReference type="Gene3D" id="3.40.50.1860">
    <property type="match status" value="2"/>
</dbReference>
<dbReference type="Proteomes" id="UP000663860">
    <property type="component" value="Unassembled WGS sequence"/>
</dbReference>
<comment type="caution">
    <text evidence="3">The sequence shown here is derived from an EMBL/GenBank/DDBJ whole genome shotgun (WGS) entry which is preliminary data.</text>
</comment>
<dbReference type="PANTHER" id="PTHR21198">
    <property type="entry name" value="GLUTAMATE RACEMASE"/>
    <property type="match status" value="1"/>
</dbReference>
<evidence type="ECO:0000313" key="5">
    <source>
        <dbReference type="Proteomes" id="UP000663860"/>
    </source>
</evidence>
<dbReference type="PANTHER" id="PTHR21198:SF7">
    <property type="entry name" value="ASPARTATE-GLUTAMATE RACEMASE FAMILY"/>
    <property type="match status" value="1"/>
</dbReference>
<reference evidence="3" key="1">
    <citation type="submission" date="2021-02" db="EMBL/GenBank/DDBJ databases">
        <authorList>
            <person name="Nowell W R."/>
        </authorList>
    </citation>
    <scope>NUCLEOTIDE SEQUENCE</scope>
</reference>
<evidence type="ECO:0000313" key="4">
    <source>
        <dbReference type="EMBL" id="CAF3882764.1"/>
    </source>
</evidence>
<dbReference type="Proteomes" id="UP000663868">
    <property type="component" value="Unassembled WGS sequence"/>
</dbReference>